<evidence type="ECO:0000256" key="1">
    <source>
        <dbReference type="ARBA" id="ARBA00004613"/>
    </source>
</evidence>
<comment type="subcellular location">
    <subcellularLocation>
        <location evidence="1 5">Secreted</location>
    </subcellularLocation>
</comment>
<feature type="non-terminal residue" evidence="8">
    <location>
        <position position="1"/>
    </location>
</feature>
<proteinExistence type="inferred from homology"/>
<evidence type="ECO:0000313" key="8">
    <source>
        <dbReference type="EMBL" id="ETL47584.1"/>
    </source>
</evidence>
<reference evidence="8 9" key="1">
    <citation type="submission" date="2013-11" db="EMBL/GenBank/DDBJ databases">
        <title>The Genome Sequence of Phytophthora parasitica CJ05E6.</title>
        <authorList>
            <consortium name="The Broad Institute Genomics Platform"/>
            <person name="Russ C."/>
            <person name="Tyler B."/>
            <person name="Panabieres F."/>
            <person name="Shan W."/>
            <person name="Tripathy S."/>
            <person name="Grunwald N."/>
            <person name="Machado M."/>
            <person name="Johnson C.S."/>
            <person name="Arredondo F."/>
            <person name="Hong C."/>
            <person name="Coffey M."/>
            <person name="Young S.K."/>
            <person name="Zeng Q."/>
            <person name="Gargeya S."/>
            <person name="Fitzgerald M."/>
            <person name="Abouelleil A."/>
            <person name="Alvarado L."/>
            <person name="Chapman S.B."/>
            <person name="Gainer-Dewar J."/>
            <person name="Goldberg J."/>
            <person name="Griggs A."/>
            <person name="Gujja S."/>
            <person name="Hansen M."/>
            <person name="Howarth C."/>
            <person name="Imamovic A."/>
            <person name="Ireland A."/>
            <person name="Larimer J."/>
            <person name="McCowan C."/>
            <person name="Murphy C."/>
            <person name="Pearson M."/>
            <person name="Poon T.W."/>
            <person name="Priest M."/>
            <person name="Roberts A."/>
            <person name="Saif S."/>
            <person name="Shea T."/>
            <person name="Sykes S."/>
            <person name="Wortman J."/>
            <person name="Nusbaum C."/>
            <person name="Birren B."/>
        </authorList>
    </citation>
    <scope>NUCLEOTIDE SEQUENCE [LARGE SCALE GENOMIC DNA]</scope>
    <source>
        <strain evidence="8 9">CJ05E6</strain>
    </source>
</reference>
<comment type="domain">
    <text evidence="5">The RxLR-dEER motif acts to carry the protein into the host cell cytoplasm through binding to cell surface phosphatidylinositol-3-phosphate.</text>
</comment>
<keyword evidence="7" id="KW-0812">Transmembrane</keyword>
<evidence type="ECO:0000256" key="6">
    <source>
        <dbReference type="SAM" id="MobiDB-lite"/>
    </source>
</evidence>
<dbReference type="Pfam" id="PF16810">
    <property type="entry name" value="RXLR"/>
    <property type="match status" value="1"/>
</dbReference>
<evidence type="ECO:0000256" key="7">
    <source>
        <dbReference type="SAM" id="Phobius"/>
    </source>
</evidence>
<accession>W2JMF0</accession>
<keyword evidence="7" id="KW-0472">Membrane</keyword>
<dbReference type="Proteomes" id="UP000053864">
    <property type="component" value="Unassembled WGS sequence"/>
</dbReference>
<evidence type="ECO:0000256" key="3">
    <source>
        <dbReference type="ARBA" id="ARBA00022525"/>
    </source>
</evidence>
<keyword evidence="3 5" id="KW-0964">Secreted</keyword>
<feature type="compositionally biased region" description="Gly residues" evidence="6">
    <location>
        <begin position="138"/>
        <end position="148"/>
    </location>
</feature>
<evidence type="ECO:0000256" key="4">
    <source>
        <dbReference type="ARBA" id="ARBA00022729"/>
    </source>
</evidence>
<organism evidence="8 9">
    <name type="scientific">Phytophthora nicotianae</name>
    <name type="common">Potato buckeye rot agent</name>
    <name type="synonym">Phytophthora parasitica</name>
    <dbReference type="NCBI Taxonomy" id="4792"/>
    <lineage>
        <taxon>Eukaryota</taxon>
        <taxon>Sar</taxon>
        <taxon>Stramenopiles</taxon>
        <taxon>Oomycota</taxon>
        <taxon>Peronosporomycetes</taxon>
        <taxon>Peronosporales</taxon>
        <taxon>Peronosporaceae</taxon>
        <taxon>Phytophthora</taxon>
    </lineage>
</organism>
<name>W2JMF0_PHYNI</name>
<evidence type="ECO:0000256" key="2">
    <source>
        <dbReference type="ARBA" id="ARBA00010400"/>
    </source>
</evidence>
<comment type="similarity">
    <text evidence="2 5">Belongs to the RxLR effector family.</text>
</comment>
<feature type="region of interest" description="Disordered" evidence="6">
    <location>
        <begin position="129"/>
        <end position="152"/>
    </location>
</feature>
<evidence type="ECO:0000313" key="9">
    <source>
        <dbReference type="Proteomes" id="UP000053864"/>
    </source>
</evidence>
<dbReference type="InterPro" id="IPR031825">
    <property type="entry name" value="RXLR"/>
</dbReference>
<gene>
    <name evidence="8" type="ORF">L916_02685</name>
</gene>
<evidence type="ECO:0000256" key="5">
    <source>
        <dbReference type="RuleBase" id="RU367124"/>
    </source>
</evidence>
<dbReference type="AlphaFoldDB" id="W2JMF0"/>
<keyword evidence="7" id="KW-1133">Transmembrane helix</keyword>
<protein>
    <recommendedName>
        <fullName evidence="5">RxLR effector protein</fullName>
    </recommendedName>
</protein>
<keyword evidence="4" id="KW-0732">Signal</keyword>
<feature type="transmembrane region" description="Helical" evidence="7">
    <location>
        <begin position="75"/>
        <end position="93"/>
    </location>
</feature>
<dbReference type="EMBL" id="KI671172">
    <property type="protein sequence ID" value="ETL47584.1"/>
    <property type="molecule type" value="Genomic_DNA"/>
</dbReference>
<comment type="function">
    <text evidence="5">Effector that suppresses plant defense responses during pathogen infection.</text>
</comment>
<sequence>PPLLKISHESLDLRRWICIPLMCSCTVCIATRSVPNLILALDQHAQLAKRSHTPLQNLRPSRIYLLAPRSTAMRLVQVVLVVIVVLLVSCGAVQTTNNKISTRTSSTSIVDSLRRFLFAPDTEATKEERSYNAAVSAGGEGGRTGAGVTGITPSTVTSGGTVTITKYWNNGLIQRFKRWLKKIFHRQSSSSTRFLRQ</sequence>